<dbReference type="Proteomes" id="UP000199309">
    <property type="component" value="Unassembled WGS sequence"/>
</dbReference>
<dbReference type="SUPFAM" id="SSF51658">
    <property type="entry name" value="Xylose isomerase-like"/>
    <property type="match status" value="1"/>
</dbReference>
<evidence type="ECO:0000313" key="2">
    <source>
        <dbReference type="EMBL" id="SDM28927.1"/>
    </source>
</evidence>
<dbReference type="Gene3D" id="3.20.20.150">
    <property type="entry name" value="Divalent-metal-dependent TIM barrel enzymes"/>
    <property type="match status" value="1"/>
</dbReference>
<reference evidence="2 3" key="1">
    <citation type="submission" date="2016-10" db="EMBL/GenBank/DDBJ databases">
        <authorList>
            <person name="de Groot N.N."/>
        </authorList>
    </citation>
    <scope>NUCLEOTIDE SEQUENCE [LARGE SCALE GENOMIC DNA]</scope>
    <source>
        <strain evidence="2 3">DSM 16981</strain>
    </source>
</reference>
<evidence type="ECO:0000259" key="1">
    <source>
        <dbReference type="Pfam" id="PF01261"/>
    </source>
</evidence>
<dbReference type="AlphaFoldDB" id="A0A1G9S0X9"/>
<keyword evidence="3" id="KW-1185">Reference proteome</keyword>
<feature type="domain" description="Xylose isomerase-like TIM barrel" evidence="1">
    <location>
        <begin position="32"/>
        <end position="240"/>
    </location>
</feature>
<dbReference type="STRING" id="349095.SAMN05660299_00590"/>
<proteinExistence type="predicted"/>
<name>A0A1G9S0X9_9FIRM</name>
<dbReference type="InterPro" id="IPR036237">
    <property type="entry name" value="Xyl_isomerase-like_sf"/>
</dbReference>
<dbReference type="EMBL" id="FNHQ01000004">
    <property type="protein sequence ID" value="SDM28927.1"/>
    <property type="molecule type" value="Genomic_DNA"/>
</dbReference>
<sequence length="319" mass="37403">MMKELINLSNTDYDLQVLLKGQPNVLKDLLSRHNLDGVEMMFAAPWDGIFPGRQYIQGVHLRFWPSWLDFWQHNSYNLQRIFPNRDALISEFGTDDCRQWLELFRKNLRVAAASGAPYFVFHVTNMRPWELHSRQFASSDREVIKAAADYINAVTEDIPEDRLLLFENLWWSGLTLQNDEAAAYLLQEVHHKHSGFMFDTGHFLCSRPQIRTEQESIDYILHALQSLKKTRKKIYGVHLHCALSGQYALQCMQKKPLKTLRESLSYTLDIDSHEPFTNQAVQKIIRTLEPQFLVHEFIPSDIQELDHKIHIQRQALGWE</sequence>
<dbReference type="GO" id="GO:0016853">
    <property type="term" value="F:isomerase activity"/>
    <property type="evidence" value="ECO:0007669"/>
    <property type="project" value="UniProtKB-KW"/>
</dbReference>
<dbReference type="OrthoDB" id="6253202at2"/>
<protein>
    <submittedName>
        <fullName evidence="2">Xylose isomerase-like TIM barrel</fullName>
    </submittedName>
</protein>
<dbReference type="InterPro" id="IPR013022">
    <property type="entry name" value="Xyl_isomerase-like_TIM-brl"/>
</dbReference>
<evidence type="ECO:0000313" key="3">
    <source>
        <dbReference type="Proteomes" id="UP000199309"/>
    </source>
</evidence>
<dbReference type="Pfam" id="PF01261">
    <property type="entry name" value="AP_endonuc_2"/>
    <property type="match status" value="1"/>
</dbReference>
<dbReference type="RefSeq" id="WP_091648012.1">
    <property type="nucleotide sequence ID" value="NZ_FNHQ01000004.1"/>
</dbReference>
<gene>
    <name evidence="2" type="ORF">SAMN05660299_00590</name>
</gene>
<accession>A0A1G9S0X9</accession>
<organism evidence="2 3">
    <name type="scientific">Megasphaera paucivorans</name>
    <dbReference type="NCBI Taxonomy" id="349095"/>
    <lineage>
        <taxon>Bacteria</taxon>
        <taxon>Bacillati</taxon>
        <taxon>Bacillota</taxon>
        <taxon>Negativicutes</taxon>
        <taxon>Veillonellales</taxon>
        <taxon>Veillonellaceae</taxon>
        <taxon>Megasphaera</taxon>
    </lineage>
</organism>
<keyword evidence="2" id="KW-0413">Isomerase</keyword>